<dbReference type="RefSeq" id="WP_016172840.1">
    <property type="nucleotide sequence ID" value="NZ_ASWK01000001.1"/>
</dbReference>
<comment type="caution">
    <text evidence="1">The sequence shown here is derived from an EMBL/GenBank/DDBJ whole genome shotgun (WGS) entry which is preliminary data.</text>
</comment>
<keyword evidence="2" id="KW-1185">Reference proteome</keyword>
<organism evidence="1 2">
    <name type="scientific">Enterococcus dispar ATCC 51266</name>
    <dbReference type="NCBI Taxonomy" id="1139219"/>
    <lineage>
        <taxon>Bacteria</taxon>
        <taxon>Bacillati</taxon>
        <taxon>Bacillota</taxon>
        <taxon>Bacilli</taxon>
        <taxon>Lactobacillales</taxon>
        <taxon>Enterococcaceae</taxon>
        <taxon>Enterococcus</taxon>
    </lineage>
</organism>
<dbReference type="eggNOG" id="ENOG5033TAM">
    <property type="taxonomic scope" value="Bacteria"/>
</dbReference>
<proteinExistence type="predicted"/>
<name>S1NMF3_9ENTE</name>
<dbReference type="AlphaFoldDB" id="S1NMF3"/>
<dbReference type="Proteomes" id="UP000014127">
    <property type="component" value="Unassembled WGS sequence"/>
</dbReference>
<evidence type="ECO:0000313" key="1">
    <source>
        <dbReference type="EMBL" id="EOT40759.1"/>
    </source>
</evidence>
<protein>
    <submittedName>
        <fullName evidence="1">Uncharacterized protein</fullName>
    </submittedName>
</protein>
<dbReference type="PATRIC" id="fig|1139219.3.peg.1633"/>
<dbReference type="HOGENOM" id="CLU_1123183_0_0_9"/>
<evidence type="ECO:0000313" key="2">
    <source>
        <dbReference type="Proteomes" id="UP000014127"/>
    </source>
</evidence>
<gene>
    <name evidence="1" type="ORF">OMK_01674</name>
</gene>
<dbReference type="OrthoDB" id="2339390at2"/>
<reference evidence="1 2" key="1">
    <citation type="submission" date="2013-03" db="EMBL/GenBank/DDBJ databases">
        <title>The Genome Sequence of Enterococcus dispar ATCC_51266 (Illumina only assembly).</title>
        <authorList>
            <consortium name="The Broad Institute Genomics Platform"/>
            <consortium name="The Broad Institute Genome Sequencing Center for Infectious Disease"/>
            <person name="Earl A."/>
            <person name="Russ C."/>
            <person name="Gilmore M."/>
            <person name="Surin D."/>
            <person name="Walker B."/>
            <person name="Young S."/>
            <person name="Zeng Q."/>
            <person name="Gargeya S."/>
            <person name="Fitzgerald M."/>
            <person name="Haas B."/>
            <person name="Abouelleil A."/>
            <person name="Allen A.W."/>
            <person name="Alvarado L."/>
            <person name="Arachchi H.M."/>
            <person name="Berlin A.M."/>
            <person name="Chapman S.B."/>
            <person name="Gainer-Dewar J."/>
            <person name="Goldberg J."/>
            <person name="Griggs A."/>
            <person name="Gujja S."/>
            <person name="Hansen M."/>
            <person name="Howarth C."/>
            <person name="Imamovic A."/>
            <person name="Ireland A."/>
            <person name="Larimer J."/>
            <person name="McCowan C."/>
            <person name="Murphy C."/>
            <person name="Pearson M."/>
            <person name="Poon T.W."/>
            <person name="Priest M."/>
            <person name="Roberts A."/>
            <person name="Saif S."/>
            <person name="Shea T."/>
            <person name="Sisk P."/>
            <person name="Sykes S."/>
            <person name="Wortman J."/>
            <person name="Nusbaum C."/>
            <person name="Birren B."/>
        </authorList>
    </citation>
    <scope>NUCLEOTIDE SEQUENCE [LARGE SCALE GENOMIC DNA]</scope>
    <source>
        <strain evidence="1 2">ATCC 51266</strain>
    </source>
</reference>
<accession>S1NMF3</accession>
<sequence length="247" mass="29137">MGMKNYWLVCHGDGGRKTLTFSSGEKICCDSLNGNQDPYIWGERFYTTFCKTRDLNKPVSNSGETIKPKDILIWTVPYKEEGKIVALYCDLIFEVDKIISWKKSHEWEIIDKEYRIEKCLNTIKLDGNIVQGDQKAYSEHFLVGVKDHYRKTSEDRRTIVSTKNDKHNFQPQEKKQNRLLDILGCFEESSGSRFQKENNYFKVFQLDIKEEMNIKSLLCLSDKVNQSRLRELYERTEFRTSSFKDMM</sequence>
<dbReference type="EMBL" id="AHYR01000006">
    <property type="protein sequence ID" value="EOT40759.1"/>
    <property type="molecule type" value="Genomic_DNA"/>
</dbReference>